<gene>
    <name evidence="3" type="primary">LOC112290145</name>
    <name evidence="2" type="ORF">PHYPA_016800</name>
</gene>
<organism evidence="2">
    <name type="scientific">Physcomitrium patens</name>
    <name type="common">Spreading-leaved earth moss</name>
    <name type="synonym">Physcomitrella patens</name>
    <dbReference type="NCBI Taxonomy" id="3218"/>
    <lineage>
        <taxon>Eukaryota</taxon>
        <taxon>Viridiplantae</taxon>
        <taxon>Streptophyta</taxon>
        <taxon>Embryophyta</taxon>
        <taxon>Bryophyta</taxon>
        <taxon>Bryophytina</taxon>
        <taxon>Bryopsida</taxon>
        <taxon>Funariidae</taxon>
        <taxon>Funariales</taxon>
        <taxon>Funariaceae</taxon>
        <taxon>Physcomitrium</taxon>
    </lineage>
</organism>
<reference evidence="3" key="3">
    <citation type="submission" date="2020-12" db="UniProtKB">
        <authorList>
            <consortium name="EnsemblPlants"/>
        </authorList>
    </citation>
    <scope>IDENTIFICATION</scope>
</reference>
<dbReference type="RefSeq" id="XP_024391902.1">
    <property type="nucleotide sequence ID" value="XM_024536134.2"/>
</dbReference>
<protein>
    <submittedName>
        <fullName evidence="2 3">Uncharacterized protein</fullName>
    </submittedName>
</protein>
<evidence type="ECO:0000313" key="3">
    <source>
        <dbReference type="EnsemblPlants" id="PAC:32930029.CDS.1"/>
    </source>
</evidence>
<dbReference type="Gramene" id="Pp3c13_300V3.1">
    <property type="protein sequence ID" value="PAC:32930029.CDS.1"/>
    <property type="gene ID" value="Pp3c13_300"/>
</dbReference>
<feature type="transmembrane region" description="Helical" evidence="1">
    <location>
        <begin position="275"/>
        <end position="294"/>
    </location>
</feature>
<dbReference type="eggNOG" id="ENOG502R8GG">
    <property type="taxonomic scope" value="Eukaryota"/>
</dbReference>
<dbReference type="KEGG" id="ppp:112290145"/>
<feature type="transmembrane region" description="Helical" evidence="1">
    <location>
        <begin position="300"/>
        <end position="319"/>
    </location>
</feature>
<feature type="transmembrane region" description="Helical" evidence="1">
    <location>
        <begin position="196"/>
        <end position="216"/>
    </location>
</feature>
<keyword evidence="1" id="KW-0472">Membrane</keyword>
<evidence type="ECO:0000313" key="4">
    <source>
        <dbReference type="Proteomes" id="UP000006727"/>
    </source>
</evidence>
<reference evidence="2 4" key="1">
    <citation type="journal article" date="2008" name="Science">
        <title>The Physcomitrella genome reveals evolutionary insights into the conquest of land by plants.</title>
        <authorList>
            <person name="Rensing S."/>
            <person name="Lang D."/>
            <person name="Zimmer A."/>
            <person name="Terry A."/>
            <person name="Salamov A."/>
            <person name="Shapiro H."/>
            <person name="Nishiyama T."/>
            <person name="Perroud P.-F."/>
            <person name="Lindquist E."/>
            <person name="Kamisugi Y."/>
            <person name="Tanahashi T."/>
            <person name="Sakakibara K."/>
            <person name="Fujita T."/>
            <person name="Oishi K."/>
            <person name="Shin-I T."/>
            <person name="Kuroki Y."/>
            <person name="Toyoda A."/>
            <person name="Suzuki Y."/>
            <person name="Hashimoto A."/>
            <person name="Yamaguchi K."/>
            <person name="Sugano A."/>
            <person name="Kohara Y."/>
            <person name="Fujiyama A."/>
            <person name="Anterola A."/>
            <person name="Aoki S."/>
            <person name="Ashton N."/>
            <person name="Barbazuk W.B."/>
            <person name="Barker E."/>
            <person name="Bennetzen J."/>
            <person name="Bezanilla M."/>
            <person name="Blankenship R."/>
            <person name="Cho S.H."/>
            <person name="Dutcher S."/>
            <person name="Estelle M."/>
            <person name="Fawcett J.A."/>
            <person name="Gundlach H."/>
            <person name="Hanada K."/>
            <person name="Heyl A."/>
            <person name="Hicks K.A."/>
            <person name="Hugh J."/>
            <person name="Lohr M."/>
            <person name="Mayer K."/>
            <person name="Melkozernov A."/>
            <person name="Murata T."/>
            <person name="Nelson D."/>
            <person name="Pils B."/>
            <person name="Prigge M."/>
            <person name="Reiss B."/>
            <person name="Renner T."/>
            <person name="Rombauts S."/>
            <person name="Rushton P."/>
            <person name="Sanderfoot A."/>
            <person name="Schween G."/>
            <person name="Shiu S.-H."/>
            <person name="Stueber K."/>
            <person name="Theodoulou F.L."/>
            <person name="Tu H."/>
            <person name="Van de Peer Y."/>
            <person name="Verrier P.J."/>
            <person name="Waters E."/>
            <person name="Wood A."/>
            <person name="Yang L."/>
            <person name="Cove D."/>
            <person name="Cuming A."/>
            <person name="Hasebe M."/>
            <person name="Lucas S."/>
            <person name="Mishler D.B."/>
            <person name="Reski R."/>
            <person name="Grigoriev I."/>
            <person name="Quatrano R.S."/>
            <person name="Boore J.L."/>
        </authorList>
    </citation>
    <scope>NUCLEOTIDE SEQUENCE [LARGE SCALE GENOMIC DNA]</scope>
    <source>
        <strain evidence="3 4">cv. Gransden 2004</strain>
    </source>
</reference>
<dbReference type="EnsemblPlants" id="Pp3c13_300V3.2">
    <property type="protein sequence ID" value="PAC:32930030.CDS.1"/>
    <property type="gene ID" value="Pp3c13_300"/>
</dbReference>
<dbReference type="EMBL" id="ABEU02000013">
    <property type="protein sequence ID" value="PNR41971.1"/>
    <property type="molecule type" value="Genomic_DNA"/>
</dbReference>
<dbReference type="Gramene" id="Pp3c13_300V3.2">
    <property type="protein sequence ID" value="PAC:32930030.CDS.1"/>
    <property type="gene ID" value="Pp3c13_300"/>
</dbReference>
<keyword evidence="4" id="KW-1185">Reference proteome</keyword>
<dbReference type="STRING" id="3218.A9T706"/>
<name>A9T706_PHYPA</name>
<accession>A9T706</accession>
<dbReference type="OrthoDB" id="10306161at2759"/>
<dbReference type="RefSeq" id="XP_073394116.1">
    <property type="nucleotide sequence ID" value="XM_073538015.1"/>
</dbReference>
<dbReference type="GeneID" id="112290145"/>
<dbReference type="Proteomes" id="UP000006727">
    <property type="component" value="Chromosome 13"/>
</dbReference>
<evidence type="ECO:0000256" key="1">
    <source>
        <dbReference type="SAM" id="Phobius"/>
    </source>
</evidence>
<reference evidence="2 4" key="2">
    <citation type="journal article" date="2018" name="Plant J.">
        <title>The Physcomitrella patens chromosome-scale assembly reveals moss genome structure and evolution.</title>
        <authorList>
            <person name="Lang D."/>
            <person name="Ullrich K.K."/>
            <person name="Murat F."/>
            <person name="Fuchs J."/>
            <person name="Jenkins J."/>
            <person name="Haas F.B."/>
            <person name="Piednoel M."/>
            <person name="Gundlach H."/>
            <person name="Van Bel M."/>
            <person name="Meyberg R."/>
            <person name="Vives C."/>
            <person name="Morata J."/>
            <person name="Symeonidi A."/>
            <person name="Hiss M."/>
            <person name="Muchero W."/>
            <person name="Kamisugi Y."/>
            <person name="Saleh O."/>
            <person name="Blanc G."/>
            <person name="Decker E.L."/>
            <person name="van Gessel N."/>
            <person name="Grimwood J."/>
            <person name="Hayes R.D."/>
            <person name="Graham S.W."/>
            <person name="Gunter L.E."/>
            <person name="McDaniel S.F."/>
            <person name="Hoernstein S.N.W."/>
            <person name="Larsson A."/>
            <person name="Li F.W."/>
            <person name="Perroud P.F."/>
            <person name="Phillips J."/>
            <person name="Ranjan P."/>
            <person name="Rokshar D.S."/>
            <person name="Rothfels C.J."/>
            <person name="Schneider L."/>
            <person name="Shu S."/>
            <person name="Stevenson D.W."/>
            <person name="Thummler F."/>
            <person name="Tillich M."/>
            <person name="Villarreal Aguilar J.C."/>
            <person name="Widiez T."/>
            <person name="Wong G.K."/>
            <person name="Wymore A."/>
            <person name="Zhang Y."/>
            <person name="Zimmer A.D."/>
            <person name="Quatrano R.S."/>
            <person name="Mayer K.F.X."/>
            <person name="Goodstein D."/>
            <person name="Casacuberta J.M."/>
            <person name="Vandepoele K."/>
            <person name="Reski R."/>
            <person name="Cuming A.C."/>
            <person name="Tuskan G.A."/>
            <person name="Maumus F."/>
            <person name="Salse J."/>
            <person name="Schmutz J."/>
            <person name="Rensing S.A."/>
        </authorList>
    </citation>
    <scope>NUCLEOTIDE SEQUENCE [LARGE SCALE GENOMIC DNA]</scope>
    <source>
        <strain evidence="3 4">cv. Gransden 2004</strain>
    </source>
</reference>
<proteinExistence type="predicted"/>
<dbReference type="AlphaFoldDB" id="A9T706"/>
<evidence type="ECO:0000313" key="2">
    <source>
        <dbReference type="EMBL" id="PNR41971.1"/>
    </source>
</evidence>
<sequence>MVSIVEASEGNIMFCRIAKHIPSLDLGGIVALVGSSASAAALPYTCIIRGRLPYLNTYVTPGTLGLAYAVLTCINWRPAQILAGAGETRSMLELYGLKASGTATYVGLKSGTSLQVRGIAGDALVPELVTKGKKRVDAQHAIGRQSGRPTLVIWADIISDVDGEVVVWNENGALISVIATLVSSVAAVLCALCHEWLSLSVVVSGMLLNAALGFLLRQRVYKFVKTQAAQGSPPGDALVLLNDEPDALCVVRGSENAIQRLFQRELEETGFTNPLPLFLVCVAMMVYTAVVVLGVPHMGVTGQILLLIAIFVGAIVDLVKGSWDGKKAIAKAAIDKYEIKTVSVKKFGNRTAAVACVAAGSSKTDALQRSGVLPATGTAWESWWGVLNTLVQEGDRQDRSAPPNLVESRYLQLSADPLWPIILDDMLNGYSEACHPQEVDE</sequence>
<keyword evidence="1" id="KW-0812">Transmembrane</keyword>
<keyword evidence="1" id="KW-1133">Transmembrane helix</keyword>
<dbReference type="EnsemblPlants" id="Pp3c13_300V3.1">
    <property type="protein sequence ID" value="PAC:32930029.CDS.1"/>
    <property type="gene ID" value="Pp3c13_300"/>
</dbReference>